<evidence type="ECO:0000313" key="1">
    <source>
        <dbReference type="EMBL" id="TIC78482.1"/>
    </source>
</evidence>
<dbReference type="Proteomes" id="UP000308891">
    <property type="component" value="Unassembled WGS sequence"/>
</dbReference>
<evidence type="ECO:0000313" key="2">
    <source>
        <dbReference type="Proteomes" id="UP000308891"/>
    </source>
</evidence>
<name>A0A4T0UIY2_9NEIS</name>
<sequence length="219" mass="24862">MQNEVHIFKIAPNKKQQDKLSNIFMPFVCIFDLFAKNRPTIKTEMDAKLFLLKNKTEIYHAINTNYFEQTISILAKMLVDWSKATPSSISILFNKQWSISKDGAVFFPIPHLGLVHTASPAKILSIKEHYAISGVGISFWLDGFKIYIDAKEKTRTNTSTQKPLQTNKNKNNNSEISFDTYVAMFRSLELKLSQNISKPDFSKIEGRPVSGGLPSLGKR</sequence>
<gene>
    <name evidence="1" type="ORF">E5K04_16015</name>
</gene>
<organism evidence="1 2">
    <name type="scientific">Crenobacter intestini</name>
    <dbReference type="NCBI Taxonomy" id="2563443"/>
    <lineage>
        <taxon>Bacteria</taxon>
        <taxon>Pseudomonadati</taxon>
        <taxon>Pseudomonadota</taxon>
        <taxon>Betaproteobacteria</taxon>
        <taxon>Neisseriales</taxon>
        <taxon>Neisseriaceae</taxon>
        <taxon>Crenobacter</taxon>
    </lineage>
</organism>
<proteinExistence type="predicted"/>
<keyword evidence="2" id="KW-1185">Reference proteome</keyword>
<reference evidence="1 2" key="1">
    <citation type="submission" date="2019-04" db="EMBL/GenBank/DDBJ databases">
        <title>Crenobacter sp. nov.</title>
        <authorList>
            <person name="Shi S."/>
        </authorList>
    </citation>
    <scope>NUCLEOTIDE SEQUENCE [LARGE SCALE GENOMIC DNA]</scope>
    <source>
        <strain evidence="1 2">GY 70310</strain>
    </source>
</reference>
<accession>A0A4T0UIY2</accession>
<dbReference type="RefSeq" id="WP_136555852.1">
    <property type="nucleotide sequence ID" value="NZ_STGJ01000028.1"/>
</dbReference>
<dbReference type="AlphaFoldDB" id="A0A4T0UIY2"/>
<comment type="caution">
    <text evidence="1">The sequence shown here is derived from an EMBL/GenBank/DDBJ whole genome shotgun (WGS) entry which is preliminary data.</text>
</comment>
<protein>
    <submittedName>
        <fullName evidence="1">Uncharacterized protein</fullName>
    </submittedName>
</protein>
<dbReference type="EMBL" id="STGJ01000028">
    <property type="protein sequence ID" value="TIC78482.1"/>
    <property type="molecule type" value="Genomic_DNA"/>
</dbReference>